<proteinExistence type="predicted"/>
<dbReference type="STRING" id="1619044.UY92_C0009G0044"/>
<accession>A0A0G1YGC6</accession>
<dbReference type="Proteomes" id="UP000033870">
    <property type="component" value="Unassembled WGS sequence"/>
</dbReference>
<evidence type="ECO:0000313" key="1">
    <source>
        <dbReference type="EMBL" id="KKW42240.1"/>
    </source>
</evidence>
<dbReference type="AlphaFoldDB" id="A0A0G1YGC6"/>
<gene>
    <name evidence="1" type="ORF">UY92_C0009G0044</name>
</gene>
<name>A0A0G1YGC6_9BACT</name>
<evidence type="ECO:0000313" key="2">
    <source>
        <dbReference type="Proteomes" id="UP000033870"/>
    </source>
</evidence>
<dbReference type="EMBL" id="LCRX01000009">
    <property type="protein sequence ID" value="KKW42240.1"/>
    <property type="molecule type" value="Genomic_DNA"/>
</dbReference>
<reference evidence="1 2" key="1">
    <citation type="journal article" date="2015" name="Nature">
        <title>rRNA introns, odd ribosomes, and small enigmatic genomes across a large radiation of phyla.</title>
        <authorList>
            <person name="Brown C.T."/>
            <person name="Hug L.A."/>
            <person name="Thomas B.C."/>
            <person name="Sharon I."/>
            <person name="Castelle C.J."/>
            <person name="Singh A."/>
            <person name="Wilkins M.J."/>
            <person name="Williams K.H."/>
            <person name="Banfield J.F."/>
        </authorList>
    </citation>
    <scope>NUCLEOTIDE SEQUENCE [LARGE SCALE GENOMIC DNA]</scope>
</reference>
<comment type="caution">
    <text evidence="1">The sequence shown here is derived from an EMBL/GenBank/DDBJ whole genome shotgun (WGS) entry which is preliminary data.</text>
</comment>
<protein>
    <submittedName>
        <fullName evidence="1">Uncharacterized protein</fullName>
    </submittedName>
</protein>
<sequence length="71" mass="8222">MRQLVSGTLIGTLESSEEKAVEEAILARRFGDGKISLRQIDEVLRRLQDQNRISPNDRRSLMRVFEKYCQA</sequence>
<organism evidence="1 2">
    <name type="scientific">Candidatus Magasanikbacteria bacterium GW2011_GWA2_56_11</name>
    <dbReference type="NCBI Taxonomy" id="1619044"/>
    <lineage>
        <taxon>Bacteria</taxon>
        <taxon>Candidatus Magasanikiibacteriota</taxon>
    </lineage>
</organism>